<keyword evidence="6" id="KW-0560">Oxidoreductase</keyword>
<reference evidence="12" key="2">
    <citation type="submission" date="2023-07" db="EMBL/GenBank/DDBJ databases">
        <title>Draft genomic sequences of Priestia flexa CCM isolated from the soil of an abandoned mine contaminated by free cyanide in the high Andean zone of Tacna, Peru.</title>
        <authorList>
            <person name="Caceda Quiroz C.J."/>
            <person name="Maraza Chooque G.J."/>
            <person name="Fora Quispe G.L."/>
            <person name="Carpio Mamani M."/>
        </authorList>
    </citation>
    <scope>NUCLEOTIDE SEQUENCE [LARGE SCALE GENOMIC DNA]</scope>
    <source>
        <strain evidence="12">CCM</strain>
    </source>
</reference>
<dbReference type="PANTHER" id="PTHR43821">
    <property type="entry name" value="NAD(P)H NITROREDUCTASE YDJA-RELATED"/>
    <property type="match status" value="1"/>
</dbReference>
<dbReference type="Gene3D" id="3.40.109.10">
    <property type="entry name" value="NADH Oxidase"/>
    <property type="match status" value="1"/>
</dbReference>
<proteinExistence type="inferred from homology"/>
<dbReference type="Proteomes" id="UP001284771">
    <property type="component" value="Unassembled WGS sequence"/>
</dbReference>
<dbReference type="RefSeq" id="WP_025911806.1">
    <property type="nucleotide sequence ID" value="NZ_CANLXW010000038.1"/>
</dbReference>
<accession>A0A8I1MH09</accession>
<dbReference type="InterPro" id="IPR052530">
    <property type="entry name" value="NAD(P)H_nitroreductase"/>
</dbReference>
<organism evidence="9 11">
    <name type="scientific">Priestia flexa</name>
    <dbReference type="NCBI Taxonomy" id="86664"/>
    <lineage>
        <taxon>Bacteria</taxon>
        <taxon>Bacillati</taxon>
        <taxon>Bacillota</taxon>
        <taxon>Bacilli</taxon>
        <taxon>Bacillales</taxon>
        <taxon>Bacillaceae</taxon>
        <taxon>Priestia</taxon>
    </lineage>
</organism>
<sequence length="187" mass="21235">MSASIRDVIRERRTIRTFNNDPIEKEAIIQLLDDASWAPNHKLRQPWRLVMFYGKGNESLSEQMKNLSKQVSDEGAAKKIGKMAEKFSQSQANIIITVPKDENEMKQEEDFSAVSAFIQNFLLLAWEQEIGVLWKTGKLIHQPGFRKIAGIKEDEAIVGVLMLGKFDDVPAPKPREAIIEKLTLIEA</sequence>
<reference evidence="9" key="1">
    <citation type="submission" date="2020-12" db="EMBL/GenBank/DDBJ databases">
        <title>PHA producing bacteria isolated from mangrove.</title>
        <authorList>
            <person name="Zheng W."/>
            <person name="Yu S."/>
            <person name="Huang Y."/>
        </authorList>
    </citation>
    <scope>NUCLEOTIDE SEQUENCE</scope>
    <source>
        <strain evidence="9">GN22-4</strain>
    </source>
</reference>
<comment type="similarity">
    <text evidence="2">Belongs to the nitroreductase family.</text>
</comment>
<evidence type="ECO:0000256" key="1">
    <source>
        <dbReference type="ARBA" id="ARBA00001917"/>
    </source>
</evidence>
<keyword evidence="3" id="KW-0285">Flavoprotein</keyword>
<evidence type="ECO:0000313" key="9">
    <source>
        <dbReference type="EMBL" id="MBN8252196.1"/>
    </source>
</evidence>
<keyword evidence="7" id="KW-0520">NAD</keyword>
<evidence type="ECO:0000256" key="4">
    <source>
        <dbReference type="ARBA" id="ARBA00022643"/>
    </source>
</evidence>
<protein>
    <submittedName>
        <fullName evidence="9">Nitroreductase</fullName>
    </submittedName>
</protein>
<evidence type="ECO:0000256" key="6">
    <source>
        <dbReference type="ARBA" id="ARBA00023002"/>
    </source>
</evidence>
<feature type="domain" description="Nitroreductase" evidence="8">
    <location>
        <begin position="9"/>
        <end position="165"/>
    </location>
</feature>
<dbReference type="InterPro" id="IPR000415">
    <property type="entry name" value="Nitroreductase-like"/>
</dbReference>
<dbReference type="AlphaFoldDB" id="A0A8I1MH09"/>
<evidence type="ECO:0000256" key="7">
    <source>
        <dbReference type="ARBA" id="ARBA00023027"/>
    </source>
</evidence>
<dbReference type="GeneID" id="93682643"/>
<dbReference type="PANTHER" id="PTHR43821:SF1">
    <property type="entry name" value="NAD(P)H NITROREDUCTASE YDJA-RELATED"/>
    <property type="match status" value="1"/>
</dbReference>
<dbReference type="EMBL" id="JAWUZT010000074">
    <property type="protein sequence ID" value="MDW8518041.1"/>
    <property type="molecule type" value="Genomic_DNA"/>
</dbReference>
<name>A0A8I1MH09_9BACI</name>
<keyword evidence="4" id="KW-0288">FMN</keyword>
<evidence type="ECO:0000256" key="3">
    <source>
        <dbReference type="ARBA" id="ARBA00022630"/>
    </source>
</evidence>
<gene>
    <name evidence="9" type="ORF">JF537_11485</name>
    <name evidence="10" type="ORF">RIB56_18180</name>
</gene>
<evidence type="ECO:0000313" key="10">
    <source>
        <dbReference type="EMBL" id="MDW8518041.1"/>
    </source>
</evidence>
<evidence type="ECO:0000256" key="5">
    <source>
        <dbReference type="ARBA" id="ARBA00022857"/>
    </source>
</evidence>
<evidence type="ECO:0000259" key="8">
    <source>
        <dbReference type="Pfam" id="PF00881"/>
    </source>
</evidence>
<dbReference type="Proteomes" id="UP000664578">
    <property type="component" value="Unassembled WGS sequence"/>
</dbReference>
<dbReference type="InterPro" id="IPR029479">
    <property type="entry name" value="Nitroreductase"/>
</dbReference>
<keyword evidence="5" id="KW-0521">NADP</keyword>
<comment type="cofactor">
    <cofactor evidence="1">
        <name>FMN</name>
        <dbReference type="ChEBI" id="CHEBI:58210"/>
    </cofactor>
</comment>
<evidence type="ECO:0000313" key="12">
    <source>
        <dbReference type="Proteomes" id="UP001284771"/>
    </source>
</evidence>
<dbReference type="InterPro" id="IPR026021">
    <property type="entry name" value="YdjA-like"/>
</dbReference>
<keyword evidence="12" id="KW-1185">Reference proteome</keyword>
<comment type="caution">
    <text evidence="9">The sequence shown here is derived from an EMBL/GenBank/DDBJ whole genome shotgun (WGS) entry which is preliminary data.</text>
</comment>
<dbReference type="SUPFAM" id="SSF55469">
    <property type="entry name" value="FMN-dependent nitroreductase-like"/>
    <property type="match status" value="1"/>
</dbReference>
<dbReference type="GO" id="GO:0016491">
    <property type="term" value="F:oxidoreductase activity"/>
    <property type="evidence" value="ECO:0007669"/>
    <property type="project" value="UniProtKB-KW"/>
</dbReference>
<dbReference type="EMBL" id="JAEMWV010000005">
    <property type="protein sequence ID" value="MBN8252196.1"/>
    <property type="molecule type" value="Genomic_DNA"/>
</dbReference>
<dbReference type="CDD" id="cd02135">
    <property type="entry name" value="YdjA-like"/>
    <property type="match status" value="1"/>
</dbReference>
<dbReference type="Pfam" id="PF00881">
    <property type="entry name" value="Nitroreductase"/>
    <property type="match status" value="1"/>
</dbReference>
<evidence type="ECO:0000256" key="2">
    <source>
        <dbReference type="ARBA" id="ARBA00007118"/>
    </source>
</evidence>
<evidence type="ECO:0000313" key="11">
    <source>
        <dbReference type="Proteomes" id="UP000664578"/>
    </source>
</evidence>
<reference evidence="10" key="3">
    <citation type="submission" date="2024-05" db="EMBL/GenBank/DDBJ databases">
        <title>Draft genomic sequences of Priestia flexa CCM isolated from the soil of an abandoned mine contaminated by free cyanide in the high Andean zone of Tacna, Peru.</title>
        <authorList>
            <person name="Caceda Quiroz C.J."/>
            <person name="Maraza Chooque G.J."/>
            <person name="Fora Quispe G.L."/>
            <person name="Carpio Mamani M."/>
        </authorList>
    </citation>
    <scope>NUCLEOTIDE SEQUENCE</scope>
    <source>
        <strain evidence="10">CCM</strain>
    </source>
</reference>